<accession>A0A1R3T5L5</accession>
<dbReference type="EMBL" id="LT605205">
    <property type="protein sequence ID" value="SCD18854.1"/>
    <property type="molecule type" value="Genomic_DNA"/>
</dbReference>
<dbReference type="RefSeq" id="WP_076928255.1">
    <property type="nucleotide sequence ID" value="NZ_LT605205.1"/>
</dbReference>
<feature type="transmembrane region" description="Helical" evidence="6">
    <location>
        <begin position="423"/>
        <end position="441"/>
    </location>
</feature>
<keyword evidence="2" id="KW-1003">Cell membrane</keyword>
<evidence type="ECO:0000256" key="6">
    <source>
        <dbReference type="SAM" id="Phobius"/>
    </source>
</evidence>
<dbReference type="NCBIfam" id="TIGR00885">
    <property type="entry name" value="fucP"/>
    <property type="match status" value="1"/>
</dbReference>
<keyword evidence="4 6" id="KW-1133">Transmembrane helix</keyword>
<evidence type="ECO:0000256" key="2">
    <source>
        <dbReference type="ARBA" id="ARBA00022475"/>
    </source>
</evidence>
<proteinExistence type="predicted"/>
<dbReference type="Gene3D" id="1.20.1250.20">
    <property type="entry name" value="MFS general substrate transporter like domains"/>
    <property type="match status" value="3"/>
</dbReference>
<feature type="transmembrane region" description="Helical" evidence="6">
    <location>
        <begin position="85"/>
        <end position="104"/>
    </location>
</feature>
<dbReference type="PANTHER" id="PTHR43702">
    <property type="entry name" value="L-FUCOSE-PROTON SYMPORTER"/>
    <property type="match status" value="1"/>
</dbReference>
<feature type="transmembrane region" description="Helical" evidence="6">
    <location>
        <begin position="56"/>
        <end position="78"/>
    </location>
</feature>
<keyword evidence="5 6" id="KW-0472">Membrane</keyword>
<evidence type="ECO:0000313" key="8">
    <source>
        <dbReference type="Proteomes" id="UP000187464"/>
    </source>
</evidence>
<dbReference type="InterPro" id="IPR036259">
    <property type="entry name" value="MFS_trans_sf"/>
</dbReference>
<dbReference type="KEGG" id="psac:PSM36_0018"/>
<feature type="transmembrane region" description="Helical" evidence="6">
    <location>
        <begin position="338"/>
        <end position="358"/>
    </location>
</feature>
<feature type="transmembrane region" description="Helical" evidence="6">
    <location>
        <begin position="391"/>
        <end position="411"/>
    </location>
</feature>
<keyword evidence="3 6" id="KW-0812">Transmembrane</keyword>
<dbReference type="CDD" id="cd17394">
    <property type="entry name" value="MFS_FucP_like"/>
    <property type="match status" value="1"/>
</dbReference>
<evidence type="ECO:0000256" key="3">
    <source>
        <dbReference type="ARBA" id="ARBA00022692"/>
    </source>
</evidence>
<dbReference type="GO" id="GO:0015535">
    <property type="term" value="F:fucose:proton symporter activity"/>
    <property type="evidence" value="ECO:0007669"/>
    <property type="project" value="InterPro"/>
</dbReference>
<dbReference type="GO" id="GO:0005886">
    <property type="term" value="C:plasma membrane"/>
    <property type="evidence" value="ECO:0007669"/>
    <property type="project" value="UniProtKB-SubCell"/>
</dbReference>
<dbReference type="SUPFAM" id="SSF103473">
    <property type="entry name" value="MFS general substrate transporter"/>
    <property type="match status" value="1"/>
</dbReference>
<feature type="transmembrane region" description="Helical" evidence="6">
    <location>
        <begin position="453"/>
        <end position="473"/>
    </location>
</feature>
<evidence type="ECO:0000256" key="5">
    <source>
        <dbReference type="ARBA" id="ARBA00023136"/>
    </source>
</evidence>
<gene>
    <name evidence="7" type="ORF">PSM36_0018</name>
</gene>
<organism evidence="7 8">
    <name type="scientific">Proteiniphilum saccharofermentans</name>
    <dbReference type="NCBI Taxonomy" id="1642647"/>
    <lineage>
        <taxon>Bacteria</taxon>
        <taxon>Pseudomonadati</taxon>
        <taxon>Bacteroidota</taxon>
        <taxon>Bacteroidia</taxon>
        <taxon>Bacteroidales</taxon>
        <taxon>Dysgonomonadaceae</taxon>
        <taxon>Proteiniphilum</taxon>
    </lineage>
</organism>
<evidence type="ECO:0000256" key="1">
    <source>
        <dbReference type="ARBA" id="ARBA00004429"/>
    </source>
</evidence>
<dbReference type="InterPro" id="IPR050375">
    <property type="entry name" value="MFS_TsgA-like"/>
</dbReference>
<dbReference type="PANTHER" id="PTHR43702:SF11">
    <property type="entry name" value="L-FUCOSE-PROTON SYMPORTER"/>
    <property type="match status" value="1"/>
</dbReference>
<dbReference type="AlphaFoldDB" id="A0A1R3T5L5"/>
<feature type="transmembrane region" description="Helical" evidence="6">
    <location>
        <begin position="116"/>
        <end position="142"/>
    </location>
</feature>
<dbReference type="STRING" id="1642647.PSM36_0018"/>
<evidence type="ECO:0000313" key="7">
    <source>
        <dbReference type="EMBL" id="SCD18854.1"/>
    </source>
</evidence>
<protein>
    <submittedName>
        <fullName evidence="7">L-fucose transporter</fullName>
    </submittedName>
</protein>
<feature type="transmembrane region" description="Helical" evidence="6">
    <location>
        <begin position="206"/>
        <end position="228"/>
    </location>
</feature>
<dbReference type="InterPro" id="IPR005275">
    <property type="entry name" value="Lfuc_symporter_FucP"/>
</dbReference>
<dbReference type="InterPro" id="IPR011701">
    <property type="entry name" value="MFS"/>
</dbReference>
<keyword evidence="8" id="KW-1185">Reference proteome</keyword>
<feature type="transmembrane region" description="Helical" evidence="6">
    <location>
        <begin position="365"/>
        <end position="385"/>
    </location>
</feature>
<feature type="transmembrane region" description="Helical" evidence="6">
    <location>
        <begin position="12"/>
        <end position="32"/>
    </location>
</feature>
<sequence>MNTNNVEKHRLIPPGILFPFILLTSLFFIWAVPNNMTDTMLAAFKRIMSLTDTQTAWIQVVCYLLGYGCFALPGAIFIKRRTFKSGVLLGLLLCIVGSMLFYPAMLVNDISSPLSFATYLFGIFILFAGLSVLETSANAYVYALGDPITATRRLNFSQSFNPFGALTGVLASQIFVLSQLNTMTAGERAVLSGSELVAIQRGELNAVTMAYLILGAVMLVLLLLIIFTKMPKAQDDDKSLDLKATWNRLKKNKNYIWGVLAQFFYVGAQIAVWSFIIRYAMQQLDLDAVIAGLGANPSQEAIIGALRGVEPVAGGFYSLSEFLGLDALLPRTAEQAGATYYILSLVLFVVGRFICTWLMKYTRPVNILSGLGILAVICSLLTIYGEGFVGVYALMGISGCMSAMFPTIYGLGMRGLGDDTKIAGSGMVMAIAGAALLTQMQGILSDQAGSIKFAYWVPAVAFIIITYYSFTIARSKKLGNGK</sequence>
<evidence type="ECO:0000256" key="4">
    <source>
        <dbReference type="ARBA" id="ARBA00022989"/>
    </source>
</evidence>
<feature type="transmembrane region" description="Helical" evidence="6">
    <location>
        <begin position="163"/>
        <end position="186"/>
    </location>
</feature>
<comment type="subcellular location">
    <subcellularLocation>
        <location evidence="1">Cell inner membrane</location>
        <topology evidence="1">Multi-pass membrane protein</topology>
    </subcellularLocation>
</comment>
<reference evidence="7 8" key="1">
    <citation type="submission" date="2016-08" db="EMBL/GenBank/DDBJ databases">
        <authorList>
            <person name="Seilhamer J.J."/>
        </authorList>
    </citation>
    <scope>NUCLEOTIDE SEQUENCE [LARGE SCALE GENOMIC DNA]</scope>
    <source>
        <strain evidence="7">M3/6</strain>
    </source>
</reference>
<dbReference type="Pfam" id="PF07690">
    <property type="entry name" value="MFS_1"/>
    <property type="match status" value="1"/>
</dbReference>
<dbReference type="Proteomes" id="UP000187464">
    <property type="component" value="Chromosome I"/>
</dbReference>
<name>A0A1R3T5L5_9BACT</name>
<feature type="transmembrane region" description="Helical" evidence="6">
    <location>
        <begin position="255"/>
        <end position="276"/>
    </location>
</feature>